<name>A0A481YZJ7_9VIRU</name>
<proteinExistence type="predicted"/>
<accession>A0A481YZJ7</accession>
<protein>
    <submittedName>
        <fullName evidence="1">Uncharacterized protein</fullName>
    </submittedName>
</protein>
<dbReference type="EMBL" id="MK500395">
    <property type="protein sequence ID" value="QBK88672.1"/>
    <property type="molecule type" value="Genomic_DNA"/>
</dbReference>
<evidence type="ECO:0000313" key="1">
    <source>
        <dbReference type="EMBL" id="QBK88672.1"/>
    </source>
</evidence>
<sequence length="47" mass="5256">MDTQKKLPPGCPPGPTGLSQSIQINKNNIYNNLINSIKIDLLNEYKE</sequence>
<reference evidence="1" key="1">
    <citation type="journal article" date="2019" name="MBio">
        <title>Virus Genomes from Deep Sea Sediments Expand the Ocean Megavirome and Support Independent Origins of Viral Gigantism.</title>
        <authorList>
            <person name="Backstrom D."/>
            <person name="Yutin N."/>
            <person name="Jorgensen S.L."/>
            <person name="Dharamshi J."/>
            <person name="Homa F."/>
            <person name="Zaremba-Niedwiedzka K."/>
            <person name="Spang A."/>
            <person name="Wolf Y.I."/>
            <person name="Koonin E.V."/>
            <person name="Ettema T.J."/>
        </authorList>
    </citation>
    <scope>NUCLEOTIDE SEQUENCE</scope>
</reference>
<organism evidence="1">
    <name type="scientific">Mimivirus LCMiAC01</name>
    <dbReference type="NCBI Taxonomy" id="2506608"/>
    <lineage>
        <taxon>Viruses</taxon>
        <taxon>Varidnaviria</taxon>
        <taxon>Bamfordvirae</taxon>
        <taxon>Nucleocytoviricota</taxon>
        <taxon>Megaviricetes</taxon>
        <taxon>Imitervirales</taxon>
        <taxon>Mimiviridae</taxon>
        <taxon>Klosneuvirinae</taxon>
    </lineage>
</organism>
<gene>
    <name evidence="1" type="ORF">LCMiAC01_03500</name>
</gene>